<dbReference type="PROSITE" id="PS50110">
    <property type="entry name" value="RESPONSE_REGULATORY"/>
    <property type="match status" value="1"/>
</dbReference>
<sequence length="134" mass="14692">MLADLHFLVVDDFSGMRAVIGNLLKDLGYGKVTEAADGREALARLNHNDAVPPINFIITDLNMPQMDGLELLKTVRATREFRKMPVLIVTAEGKRENILSVAQAGADGYIVKPFTSATLKEKIDKIVQKRSVAA</sequence>
<dbReference type="InterPro" id="IPR011006">
    <property type="entry name" value="CheY-like_superfamily"/>
</dbReference>
<feature type="modified residue" description="4-aspartylphosphate" evidence="2">
    <location>
        <position position="60"/>
    </location>
</feature>
<evidence type="ECO:0000256" key="1">
    <source>
        <dbReference type="ARBA" id="ARBA00022553"/>
    </source>
</evidence>
<dbReference type="InterPro" id="IPR050595">
    <property type="entry name" value="Bact_response_regulator"/>
</dbReference>
<name>A0A845I276_9BURK</name>
<keyword evidence="5" id="KW-1185">Reference proteome</keyword>
<evidence type="ECO:0000259" key="3">
    <source>
        <dbReference type="PROSITE" id="PS50110"/>
    </source>
</evidence>
<dbReference type="AlphaFoldDB" id="A0A845I276"/>
<dbReference type="GO" id="GO:0000160">
    <property type="term" value="P:phosphorelay signal transduction system"/>
    <property type="evidence" value="ECO:0007669"/>
    <property type="project" value="InterPro"/>
</dbReference>
<evidence type="ECO:0000256" key="2">
    <source>
        <dbReference type="PROSITE-ProRule" id="PRU00169"/>
    </source>
</evidence>
<dbReference type="SUPFAM" id="SSF52172">
    <property type="entry name" value="CheY-like"/>
    <property type="match status" value="1"/>
</dbReference>
<dbReference type="RefSeq" id="WP_161035425.1">
    <property type="nucleotide sequence ID" value="NZ_WWCL01000002.1"/>
</dbReference>
<keyword evidence="1 2" id="KW-0597">Phosphoprotein</keyword>
<dbReference type="Proteomes" id="UP000444316">
    <property type="component" value="Unassembled WGS sequence"/>
</dbReference>
<dbReference type="PANTHER" id="PTHR44591">
    <property type="entry name" value="STRESS RESPONSE REGULATOR PROTEIN 1"/>
    <property type="match status" value="1"/>
</dbReference>
<gene>
    <name evidence="4" type="ORF">GTP23_12590</name>
</gene>
<dbReference type="Gene3D" id="3.40.50.2300">
    <property type="match status" value="1"/>
</dbReference>
<organism evidence="4 5">
    <name type="scientific">Duganella fentianensis</name>
    <dbReference type="NCBI Taxonomy" id="2692177"/>
    <lineage>
        <taxon>Bacteria</taxon>
        <taxon>Pseudomonadati</taxon>
        <taxon>Pseudomonadota</taxon>
        <taxon>Betaproteobacteria</taxon>
        <taxon>Burkholderiales</taxon>
        <taxon>Oxalobacteraceae</taxon>
        <taxon>Telluria group</taxon>
        <taxon>Duganella</taxon>
    </lineage>
</organism>
<dbReference type="PANTHER" id="PTHR44591:SF25">
    <property type="entry name" value="CHEMOTAXIS TWO-COMPONENT RESPONSE REGULATOR"/>
    <property type="match status" value="1"/>
</dbReference>
<dbReference type="SMART" id="SM00448">
    <property type="entry name" value="REC"/>
    <property type="match status" value="1"/>
</dbReference>
<reference evidence="4" key="1">
    <citation type="submission" date="2019-12" db="EMBL/GenBank/DDBJ databases">
        <title>Novel species isolated from a subtropical stream in China.</title>
        <authorList>
            <person name="Lu H."/>
        </authorList>
    </citation>
    <scope>NUCLEOTIDE SEQUENCE [LARGE SCALE GENOMIC DNA]</scope>
    <source>
        <strain evidence="4">FT93W</strain>
    </source>
</reference>
<accession>A0A845I276</accession>
<evidence type="ECO:0000313" key="5">
    <source>
        <dbReference type="Proteomes" id="UP000444316"/>
    </source>
</evidence>
<proteinExistence type="predicted"/>
<dbReference type="InterPro" id="IPR001789">
    <property type="entry name" value="Sig_transdc_resp-reg_receiver"/>
</dbReference>
<dbReference type="Pfam" id="PF00072">
    <property type="entry name" value="Response_reg"/>
    <property type="match status" value="1"/>
</dbReference>
<feature type="domain" description="Response regulatory" evidence="3">
    <location>
        <begin position="6"/>
        <end position="127"/>
    </location>
</feature>
<protein>
    <submittedName>
        <fullName evidence="4">Response regulator</fullName>
    </submittedName>
</protein>
<comment type="caution">
    <text evidence="4">The sequence shown here is derived from an EMBL/GenBank/DDBJ whole genome shotgun (WGS) entry which is preliminary data.</text>
</comment>
<dbReference type="EMBL" id="WWCL01000002">
    <property type="protein sequence ID" value="MYN45885.1"/>
    <property type="molecule type" value="Genomic_DNA"/>
</dbReference>
<evidence type="ECO:0000313" key="4">
    <source>
        <dbReference type="EMBL" id="MYN45885.1"/>
    </source>
</evidence>